<evidence type="ECO:0000313" key="1">
    <source>
        <dbReference type="EMBL" id="CAK0854135.1"/>
    </source>
</evidence>
<accession>A0ABN9U588</accession>
<protein>
    <recommendedName>
        <fullName evidence="3">Glycine--tRNA ligase</fullName>
    </recommendedName>
</protein>
<comment type="caution">
    <text evidence="1">The sequence shown here is derived from an EMBL/GenBank/DDBJ whole genome shotgun (WGS) entry which is preliminary data.</text>
</comment>
<reference evidence="1" key="1">
    <citation type="submission" date="2023-10" db="EMBL/GenBank/DDBJ databases">
        <authorList>
            <person name="Chen Y."/>
            <person name="Shah S."/>
            <person name="Dougan E. K."/>
            <person name="Thang M."/>
            <person name="Chan C."/>
        </authorList>
    </citation>
    <scope>NUCLEOTIDE SEQUENCE [LARGE SCALE GENOMIC DNA]</scope>
</reference>
<evidence type="ECO:0000313" key="2">
    <source>
        <dbReference type="Proteomes" id="UP001189429"/>
    </source>
</evidence>
<organism evidence="1 2">
    <name type="scientific">Prorocentrum cordatum</name>
    <dbReference type="NCBI Taxonomy" id="2364126"/>
    <lineage>
        <taxon>Eukaryota</taxon>
        <taxon>Sar</taxon>
        <taxon>Alveolata</taxon>
        <taxon>Dinophyceae</taxon>
        <taxon>Prorocentrales</taxon>
        <taxon>Prorocentraceae</taxon>
        <taxon>Prorocentrum</taxon>
    </lineage>
</organism>
<keyword evidence="2" id="KW-1185">Reference proteome</keyword>
<dbReference type="Proteomes" id="UP001189429">
    <property type="component" value="Unassembled WGS sequence"/>
</dbReference>
<evidence type="ECO:0008006" key="3">
    <source>
        <dbReference type="Google" id="ProtNLM"/>
    </source>
</evidence>
<proteinExistence type="predicted"/>
<dbReference type="EMBL" id="CAUYUJ010015453">
    <property type="protein sequence ID" value="CAK0854135.1"/>
    <property type="molecule type" value="Genomic_DNA"/>
</dbReference>
<name>A0ABN9U588_9DINO</name>
<sequence>MQRWASHSWEQPLHGGRAVLRGAELSRARWQSLRANPTPPGCLEKWKTKLNLVAIMTGKLDGRTMSGAKKALGRMRASSNEQANLDAALMANLIKLAESAEKCAPESIKVTPMSELTPHIDKMMQESVEWPDVVQTALVTKRLQAVIAEKNWSLVIKICKPWGMGDEMAFDPKAPCVAACGEQMCHKIQLFNKVVFEKVFIQLIRQGPDTVSEVISLAAHCRYAFADIDLVEAENAVAAALEEWNTIWGCLVALGSDGLRGQHLDSGLKDDMLLLSSHMGKTSRTVTALVAAAIEATDCWNSRLQGYVRCAKDVNKLASQYDDVVAVFAALTDDPAEFVPRVQDAIARLGEFKEKLPPAATANLLDTALGTILGKSKVFMAACATPDNVSEKFIQDWQAVLSEAVILYPMAEELNQTMMSLGAKLRDMGLAVKLAELTKQMKEMAKSAAAGQETAWLREFKLTECNAMVNAIRELNVPRDHAIAIAAVGLADNVAEYVAMEIGKTNFDNAKLRELIIAAEGLTTQCGTTIDGVQAKVSMINKTITIDGLLQELAAHGSCMDDRATANNFDLVVSLDRCTKQLHELISASADADHPAAASKMLDDATKFLTELHGAYIKKSKAALEVKLNEIKPLNGGMDNGEYWVDAFRGETWAEFSEHASKTVLKADPNALVDATSGLQQATLDLYEKYCDTAMVEKEAVVVDDAKQQIYGARRIKFQGVLMYHFRNEKQAAGLRTKVQGEIREMVKDALAMRVKL</sequence>
<gene>
    <name evidence="1" type="ORF">PCOR1329_LOCUS45355</name>
</gene>